<accession>A0A3N4HLW9</accession>
<evidence type="ECO:0000313" key="3">
    <source>
        <dbReference type="EMBL" id="RPA72830.1"/>
    </source>
</evidence>
<name>A0A3N4HLW9_ASCIM</name>
<protein>
    <submittedName>
        <fullName evidence="3">Uncharacterized protein</fullName>
    </submittedName>
</protein>
<evidence type="ECO:0000313" key="4">
    <source>
        <dbReference type="Proteomes" id="UP000275078"/>
    </source>
</evidence>
<feature type="signal peptide" evidence="2">
    <location>
        <begin position="1"/>
        <end position="25"/>
    </location>
</feature>
<dbReference type="Proteomes" id="UP000275078">
    <property type="component" value="Unassembled WGS sequence"/>
</dbReference>
<evidence type="ECO:0000256" key="1">
    <source>
        <dbReference type="SAM" id="MobiDB-lite"/>
    </source>
</evidence>
<keyword evidence="4" id="KW-1185">Reference proteome</keyword>
<feature type="region of interest" description="Disordered" evidence="1">
    <location>
        <begin position="190"/>
        <end position="220"/>
    </location>
</feature>
<feature type="chain" id="PRO_5018288793" evidence="2">
    <location>
        <begin position="26"/>
        <end position="307"/>
    </location>
</feature>
<organism evidence="3 4">
    <name type="scientific">Ascobolus immersus RN42</name>
    <dbReference type="NCBI Taxonomy" id="1160509"/>
    <lineage>
        <taxon>Eukaryota</taxon>
        <taxon>Fungi</taxon>
        <taxon>Dikarya</taxon>
        <taxon>Ascomycota</taxon>
        <taxon>Pezizomycotina</taxon>
        <taxon>Pezizomycetes</taxon>
        <taxon>Pezizales</taxon>
        <taxon>Ascobolaceae</taxon>
        <taxon>Ascobolus</taxon>
    </lineage>
</organism>
<proteinExistence type="predicted"/>
<gene>
    <name evidence="3" type="ORF">BJ508DRAFT_67435</name>
</gene>
<dbReference type="AlphaFoldDB" id="A0A3N4HLW9"/>
<evidence type="ECO:0000256" key="2">
    <source>
        <dbReference type="SAM" id="SignalP"/>
    </source>
</evidence>
<sequence>MPLAIPGISFKTIAMAAVLWLAVTATPDTPQDPNEASRTGDYFKSFQLITRANAPRKCTELFEHKTIQSYGSQAEIQNYDTRNLERLIRRKPLTDIDTICDLKELKLKTSMSLAEEASKGAKEYFDEKQKEFGDIVPETRGNNAEIYIEIMCETSKASPVYSDVKKLRRKQNQRKDSAGQCKGFPVYDRNPRQCKRMNKSGNARSHMCSAPEKPQKDDKDDRKLFEIAEQKLAGIHHDDSCWYRENVLPGLLLKHCTSTIDGEVRVGGIVRFASWVNRAVNTNDNPKYSLIWVLDLKIFSCERDRDC</sequence>
<reference evidence="3 4" key="1">
    <citation type="journal article" date="2018" name="Nat. Ecol. Evol.">
        <title>Pezizomycetes genomes reveal the molecular basis of ectomycorrhizal truffle lifestyle.</title>
        <authorList>
            <person name="Murat C."/>
            <person name="Payen T."/>
            <person name="Noel B."/>
            <person name="Kuo A."/>
            <person name="Morin E."/>
            <person name="Chen J."/>
            <person name="Kohler A."/>
            <person name="Krizsan K."/>
            <person name="Balestrini R."/>
            <person name="Da Silva C."/>
            <person name="Montanini B."/>
            <person name="Hainaut M."/>
            <person name="Levati E."/>
            <person name="Barry K.W."/>
            <person name="Belfiori B."/>
            <person name="Cichocki N."/>
            <person name="Clum A."/>
            <person name="Dockter R.B."/>
            <person name="Fauchery L."/>
            <person name="Guy J."/>
            <person name="Iotti M."/>
            <person name="Le Tacon F."/>
            <person name="Lindquist E.A."/>
            <person name="Lipzen A."/>
            <person name="Malagnac F."/>
            <person name="Mello A."/>
            <person name="Molinier V."/>
            <person name="Miyauchi S."/>
            <person name="Poulain J."/>
            <person name="Riccioni C."/>
            <person name="Rubini A."/>
            <person name="Sitrit Y."/>
            <person name="Splivallo R."/>
            <person name="Traeger S."/>
            <person name="Wang M."/>
            <person name="Zifcakova L."/>
            <person name="Wipf D."/>
            <person name="Zambonelli A."/>
            <person name="Paolocci F."/>
            <person name="Nowrousian M."/>
            <person name="Ottonello S."/>
            <person name="Baldrian P."/>
            <person name="Spatafora J.W."/>
            <person name="Henrissat B."/>
            <person name="Nagy L.G."/>
            <person name="Aury J.M."/>
            <person name="Wincker P."/>
            <person name="Grigoriev I.V."/>
            <person name="Bonfante P."/>
            <person name="Martin F.M."/>
        </authorList>
    </citation>
    <scope>NUCLEOTIDE SEQUENCE [LARGE SCALE GENOMIC DNA]</scope>
    <source>
        <strain evidence="3 4">RN42</strain>
    </source>
</reference>
<keyword evidence="2" id="KW-0732">Signal</keyword>
<dbReference type="EMBL" id="ML119844">
    <property type="protein sequence ID" value="RPA72830.1"/>
    <property type="molecule type" value="Genomic_DNA"/>
</dbReference>